<evidence type="ECO:0000313" key="2">
    <source>
        <dbReference type="EMBL" id="CAJ1381403.1"/>
    </source>
</evidence>
<feature type="compositionally biased region" description="Basic and acidic residues" evidence="1">
    <location>
        <begin position="173"/>
        <end position="190"/>
    </location>
</feature>
<dbReference type="AlphaFoldDB" id="A0AA36I5D8"/>
<feature type="compositionally biased region" description="Basic and acidic residues" evidence="1">
    <location>
        <begin position="17"/>
        <end position="59"/>
    </location>
</feature>
<reference evidence="2" key="1">
    <citation type="submission" date="2023-08" db="EMBL/GenBank/DDBJ databases">
        <authorList>
            <person name="Chen Y."/>
            <person name="Shah S."/>
            <person name="Dougan E. K."/>
            <person name="Thang M."/>
            <person name="Chan C."/>
        </authorList>
    </citation>
    <scope>NUCLEOTIDE SEQUENCE</scope>
</reference>
<evidence type="ECO:0000313" key="3">
    <source>
        <dbReference type="Proteomes" id="UP001178507"/>
    </source>
</evidence>
<organism evidence="2 3">
    <name type="scientific">Effrenium voratum</name>
    <dbReference type="NCBI Taxonomy" id="2562239"/>
    <lineage>
        <taxon>Eukaryota</taxon>
        <taxon>Sar</taxon>
        <taxon>Alveolata</taxon>
        <taxon>Dinophyceae</taxon>
        <taxon>Suessiales</taxon>
        <taxon>Symbiodiniaceae</taxon>
        <taxon>Effrenium</taxon>
    </lineage>
</organism>
<comment type="caution">
    <text evidence="2">The sequence shown here is derived from an EMBL/GenBank/DDBJ whole genome shotgun (WGS) entry which is preliminary data.</text>
</comment>
<proteinExistence type="predicted"/>
<gene>
    <name evidence="2" type="ORF">EVOR1521_LOCUS9105</name>
</gene>
<dbReference type="Proteomes" id="UP001178507">
    <property type="component" value="Unassembled WGS sequence"/>
</dbReference>
<evidence type="ECO:0000256" key="1">
    <source>
        <dbReference type="SAM" id="MobiDB-lite"/>
    </source>
</evidence>
<name>A0AA36I5D8_9DINO</name>
<protein>
    <submittedName>
        <fullName evidence="2">Uncharacterized protein</fullName>
    </submittedName>
</protein>
<feature type="region of interest" description="Disordered" evidence="1">
    <location>
        <begin position="211"/>
        <end position="257"/>
    </location>
</feature>
<dbReference type="EMBL" id="CAUJNA010000806">
    <property type="protein sequence ID" value="CAJ1381403.1"/>
    <property type="molecule type" value="Genomic_DNA"/>
</dbReference>
<feature type="region of interest" description="Disordered" evidence="1">
    <location>
        <begin position="1"/>
        <end position="59"/>
    </location>
</feature>
<feature type="region of interest" description="Disordered" evidence="1">
    <location>
        <begin position="170"/>
        <end position="190"/>
    </location>
</feature>
<sequence>MKSQQEAALQEMTAGHRNQEEEQEKLSRRVRYLESELQKQEAEQQGMEDKIENLEKDRARTRAERDALENELGILSTRLEAQLQHGVELKNELAKLHAELDAHRQEQRDFHESEVKWKHRVGELESALGQARDTIAAQQNHMAEMKSSVTTLPSSEVNSSDVGMLEEAQTSMDRLRSELESERASSEDQRRLTAHLKQKMMTLEGELAATRRQFEDASQSGDWFEEADCPKGHGAVQGEAQDPEQRVLEQGLRSGGG</sequence>
<accession>A0AA36I5D8</accession>
<keyword evidence="3" id="KW-1185">Reference proteome</keyword>